<dbReference type="EMBL" id="JACRSN010000007">
    <property type="protein sequence ID" value="MBC8533611.1"/>
    <property type="molecule type" value="Genomic_DNA"/>
</dbReference>
<name>A0A926D8E7_9FIRM</name>
<proteinExistence type="predicted"/>
<gene>
    <name evidence="2" type="ORF">IAG03_06240</name>
</gene>
<evidence type="ECO:0000313" key="2">
    <source>
        <dbReference type="EMBL" id="MBC8533611.1"/>
    </source>
</evidence>
<protein>
    <submittedName>
        <fullName evidence="2">Uncharacterized protein</fullName>
    </submittedName>
</protein>
<keyword evidence="1" id="KW-1133">Transmembrane helix</keyword>
<feature type="transmembrane region" description="Helical" evidence="1">
    <location>
        <begin position="63"/>
        <end position="87"/>
    </location>
</feature>
<feature type="transmembrane region" description="Helical" evidence="1">
    <location>
        <begin position="99"/>
        <end position="118"/>
    </location>
</feature>
<reference evidence="2" key="1">
    <citation type="submission" date="2020-08" db="EMBL/GenBank/DDBJ databases">
        <title>Genome public.</title>
        <authorList>
            <person name="Liu C."/>
            <person name="Sun Q."/>
        </authorList>
    </citation>
    <scope>NUCLEOTIDE SEQUENCE</scope>
    <source>
        <strain evidence="2">NSJ-40</strain>
    </source>
</reference>
<dbReference type="AlphaFoldDB" id="A0A926D8E7"/>
<keyword evidence="3" id="KW-1185">Reference proteome</keyword>
<dbReference type="Proteomes" id="UP000651482">
    <property type="component" value="Unassembled WGS sequence"/>
</dbReference>
<sequence length="149" mass="18160">MTLKNQMIALFCLLFLYSFYIRGFISGLEVYQLNHSAYKKRVKGQTIKEWFFYTRFRDVIPPIFIAIYFGVIIGHLLILVVCIILYYITDQYQTIGRKIVIGVYIWNLVWGVTLWLLFWKPGKREYKYERWIEKKRGQKNRRKAWKQKV</sequence>
<comment type="caution">
    <text evidence="2">The sequence shown here is derived from an EMBL/GenBank/DDBJ whole genome shotgun (WGS) entry which is preliminary data.</text>
</comment>
<accession>A0A926D8E7</accession>
<dbReference type="RefSeq" id="WP_249319140.1">
    <property type="nucleotide sequence ID" value="NZ_JACRSN010000007.1"/>
</dbReference>
<evidence type="ECO:0000256" key="1">
    <source>
        <dbReference type="SAM" id="Phobius"/>
    </source>
</evidence>
<evidence type="ECO:0000313" key="3">
    <source>
        <dbReference type="Proteomes" id="UP000651482"/>
    </source>
</evidence>
<keyword evidence="1" id="KW-0812">Transmembrane</keyword>
<keyword evidence="1" id="KW-0472">Membrane</keyword>
<organism evidence="2 3">
    <name type="scientific">Yeguia hominis</name>
    <dbReference type="NCBI Taxonomy" id="2763662"/>
    <lineage>
        <taxon>Bacteria</taxon>
        <taxon>Bacillati</taxon>
        <taxon>Bacillota</taxon>
        <taxon>Clostridia</taxon>
        <taxon>Eubacteriales</taxon>
        <taxon>Yeguiaceae</taxon>
        <taxon>Yeguia</taxon>
    </lineage>
</organism>